<organism evidence="4 5">
    <name type="scientific">Culicoidibacter larvae</name>
    <dbReference type="NCBI Taxonomy" id="2579976"/>
    <lineage>
        <taxon>Bacteria</taxon>
        <taxon>Bacillati</taxon>
        <taxon>Bacillota</taxon>
        <taxon>Culicoidibacteria</taxon>
        <taxon>Culicoidibacterales</taxon>
        <taxon>Culicoidibacteraceae</taxon>
        <taxon>Culicoidibacter</taxon>
    </lineage>
</organism>
<accession>A0A5R8QCQ8</accession>
<dbReference type="RefSeq" id="WP_138190844.1">
    <property type="nucleotide sequence ID" value="NZ_VBWP01000004.1"/>
</dbReference>
<feature type="domain" description="N-acetyltransferase" evidence="3">
    <location>
        <begin position="3"/>
        <end position="173"/>
    </location>
</feature>
<dbReference type="InParanoid" id="A0A5R8QCQ8"/>
<evidence type="ECO:0000313" key="5">
    <source>
        <dbReference type="Proteomes" id="UP000306912"/>
    </source>
</evidence>
<evidence type="ECO:0000313" key="4">
    <source>
        <dbReference type="EMBL" id="TLG74292.1"/>
    </source>
</evidence>
<dbReference type="PANTHER" id="PTHR43420">
    <property type="entry name" value="ACETYLTRANSFERASE"/>
    <property type="match status" value="1"/>
</dbReference>
<keyword evidence="2" id="KW-0012">Acyltransferase</keyword>
<gene>
    <name evidence="4" type="ORF">FEZ08_06185</name>
</gene>
<evidence type="ECO:0000256" key="1">
    <source>
        <dbReference type="ARBA" id="ARBA00022679"/>
    </source>
</evidence>
<name>A0A5R8QCQ8_9FIRM</name>
<keyword evidence="1 4" id="KW-0808">Transferase</keyword>
<dbReference type="Proteomes" id="UP000306912">
    <property type="component" value="Unassembled WGS sequence"/>
</dbReference>
<dbReference type="OrthoDB" id="357176at2"/>
<dbReference type="GO" id="GO:0016747">
    <property type="term" value="F:acyltransferase activity, transferring groups other than amino-acyl groups"/>
    <property type="evidence" value="ECO:0007669"/>
    <property type="project" value="InterPro"/>
</dbReference>
<dbReference type="InterPro" id="IPR016181">
    <property type="entry name" value="Acyl_CoA_acyltransferase"/>
</dbReference>
<dbReference type="PROSITE" id="PS51186">
    <property type="entry name" value="GNAT"/>
    <property type="match status" value="1"/>
</dbReference>
<dbReference type="EMBL" id="VBWP01000004">
    <property type="protein sequence ID" value="TLG74292.1"/>
    <property type="molecule type" value="Genomic_DNA"/>
</dbReference>
<dbReference type="AlphaFoldDB" id="A0A5R8QCQ8"/>
<dbReference type="PANTHER" id="PTHR43420:SF47">
    <property type="entry name" value="N-ACETYLTRANSFERASE DOMAIN-CONTAINING PROTEIN"/>
    <property type="match status" value="1"/>
</dbReference>
<evidence type="ECO:0000256" key="2">
    <source>
        <dbReference type="ARBA" id="ARBA00023315"/>
    </source>
</evidence>
<sequence>MNMNIRKAEVADIDAIAQLYDDLNDALAAGINYPKWKKGIYPVRQTAIDGLATETLYVLTLDNVIAGSVILNHQPEAIYRQVNWQIDAEDQEVIIIYTLVVHPLFRNKGVAKALLDFAVESAHAQQLKAVRLDVEVGNLPAVQLYEAYGFIYIDTLPYPIQIPELIELQLSLYEYLVE</sequence>
<keyword evidence="5" id="KW-1185">Reference proteome</keyword>
<dbReference type="Gene3D" id="3.40.630.30">
    <property type="match status" value="1"/>
</dbReference>
<proteinExistence type="predicted"/>
<dbReference type="CDD" id="cd04301">
    <property type="entry name" value="NAT_SF"/>
    <property type="match status" value="1"/>
</dbReference>
<reference evidence="4 5" key="1">
    <citation type="submission" date="2019-05" db="EMBL/GenBank/DDBJ databases">
        <title>Culicoidintestinum kansasii gen. nov., sp. nov. from the gastrointestinal tract of the biting midge, Culicoides sonorensis.</title>
        <authorList>
            <person name="Neupane S."/>
            <person name="Ghosh A."/>
            <person name="Gunther S."/>
            <person name="Martin K."/>
            <person name="Zurek L."/>
        </authorList>
    </citation>
    <scope>NUCLEOTIDE SEQUENCE [LARGE SCALE GENOMIC DNA]</scope>
    <source>
        <strain evidence="4 5">CS-1</strain>
    </source>
</reference>
<comment type="caution">
    <text evidence="4">The sequence shown here is derived from an EMBL/GenBank/DDBJ whole genome shotgun (WGS) entry which is preliminary data.</text>
</comment>
<protein>
    <submittedName>
        <fullName evidence="4">GNAT family N-acetyltransferase</fullName>
    </submittedName>
</protein>
<dbReference type="InterPro" id="IPR000182">
    <property type="entry name" value="GNAT_dom"/>
</dbReference>
<evidence type="ECO:0000259" key="3">
    <source>
        <dbReference type="PROSITE" id="PS51186"/>
    </source>
</evidence>
<dbReference type="InterPro" id="IPR050680">
    <property type="entry name" value="YpeA/RimI_acetyltransf"/>
</dbReference>
<dbReference type="FunCoup" id="A0A5R8QCQ8">
    <property type="interactions" value="1"/>
</dbReference>
<dbReference type="Pfam" id="PF00583">
    <property type="entry name" value="Acetyltransf_1"/>
    <property type="match status" value="1"/>
</dbReference>
<dbReference type="SUPFAM" id="SSF55729">
    <property type="entry name" value="Acyl-CoA N-acyltransferases (Nat)"/>
    <property type="match status" value="1"/>
</dbReference>